<organism evidence="1 2">
    <name type="scientific">Paxillus involutus ATCC 200175</name>
    <dbReference type="NCBI Taxonomy" id="664439"/>
    <lineage>
        <taxon>Eukaryota</taxon>
        <taxon>Fungi</taxon>
        <taxon>Dikarya</taxon>
        <taxon>Basidiomycota</taxon>
        <taxon>Agaricomycotina</taxon>
        <taxon>Agaricomycetes</taxon>
        <taxon>Agaricomycetidae</taxon>
        <taxon>Boletales</taxon>
        <taxon>Paxilineae</taxon>
        <taxon>Paxillaceae</taxon>
        <taxon>Paxillus</taxon>
    </lineage>
</organism>
<sequence length="151" mass="15684">MPCHIHNFHTGRPSGAAAEGARQGLRAQRLTVGCDCGAPTCGNLVKGVRRVGGLYDCPPGGHGQVVGVRNHPPLSALPLTLQHTGPETDCDQRIISISAITVHQSSLPASTFVSGVAASWIWMSPLSEASPTLAPDLSTQPMYDPDLLAAG</sequence>
<gene>
    <name evidence="1" type="ORF">PAXINDRAFT_14990</name>
</gene>
<evidence type="ECO:0000313" key="1">
    <source>
        <dbReference type="EMBL" id="KIJ12220.1"/>
    </source>
</evidence>
<dbReference type="AlphaFoldDB" id="A0A0C9T9C0"/>
<reference evidence="2" key="2">
    <citation type="submission" date="2015-01" db="EMBL/GenBank/DDBJ databases">
        <title>Evolutionary Origins and Diversification of the Mycorrhizal Mutualists.</title>
        <authorList>
            <consortium name="DOE Joint Genome Institute"/>
            <consortium name="Mycorrhizal Genomics Consortium"/>
            <person name="Kohler A."/>
            <person name="Kuo A."/>
            <person name="Nagy L.G."/>
            <person name="Floudas D."/>
            <person name="Copeland A."/>
            <person name="Barry K.W."/>
            <person name="Cichocki N."/>
            <person name="Veneault-Fourrey C."/>
            <person name="LaButti K."/>
            <person name="Lindquist E.A."/>
            <person name="Lipzen A."/>
            <person name="Lundell T."/>
            <person name="Morin E."/>
            <person name="Murat C."/>
            <person name="Riley R."/>
            <person name="Ohm R."/>
            <person name="Sun H."/>
            <person name="Tunlid A."/>
            <person name="Henrissat B."/>
            <person name="Grigoriev I.V."/>
            <person name="Hibbett D.S."/>
            <person name="Martin F."/>
        </authorList>
    </citation>
    <scope>NUCLEOTIDE SEQUENCE [LARGE SCALE GENOMIC DNA]</scope>
    <source>
        <strain evidence="2">ATCC 200175</strain>
    </source>
</reference>
<protein>
    <submittedName>
        <fullName evidence="1">Unplaced genomic scaffold PAXINscaffold_45, whole genome shotgun sequence</fullName>
    </submittedName>
</protein>
<dbReference type="EMBL" id="KN819367">
    <property type="protein sequence ID" value="KIJ12220.1"/>
    <property type="molecule type" value="Genomic_DNA"/>
</dbReference>
<name>A0A0C9T9C0_PAXIN</name>
<dbReference type="HOGENOM" id="CLU_1732057_0_0_1"/>
<dbReference type="Proteomes" id="UP000053647">
    <property type="component" value="Unassembled WGS sequence"/>
</dbReference>
<accession>A0A0C9T9C0</accession>
<evidence type="ECO:0000313" key="2">
    <source>
        <dbReference type="Proteomes" id="UP000053647"/>
    </source>
</evidence>
<keyword evidence="2" id="KW-1185">Reference proteome</keyword>
<reference evidence="1 2" key="1">
    <citation type="submission" date="2014-06" db="EMBL/GenBank/DDBJ databases">
        <authorList>
            <consortium name="DOE Joint Genome Institute"/>
            <person name="Kuo A."/>
            <person name="Kohler A."/>
            <person name="Nagy L.G."/>
            <person name="Floudas D."/>
            <person name="Copeland A."/>
            <person name="Barry K.W."/>
            <person name="Cichocki N."/>
            <person name="Veneault-Fourrey C."/>
            <person name="LaButti K."/>
            <person name="Lindquist E.A."/>
            <person name="Lipzen A."/>
            <person name="Lundell T."/>
            <person name="Morin E."/>
            <person name="Murat C."/>
            <person name="Sun H."/>
            <person name="Tunlid A."/>
            <person name="Henrissat B."/>
            <person name="Grigoriev I.V."/>
            <person name="Hibbett D.S."/>
            <person name="Martin F."/>
            <person name="Nordberg H.P."/>
            <person name="Cantor M.N."/>
            <person name="Hua S.X."/>
        </authorList>
    </citation>
    <scope>NUCLEOTIDE SEQUENCE [LARGE SCALE GENOMIC DNA]</scope>
    <source>
        <strain evidence="1 2">ATCC 200175</strain>
    </source>
</reference>
<proteinExistence type="predicted"/>